<evidence type="ECO:0000313" key="1">
    <source>
        <dbReference type="EMBL" id="HIZ15157.1"/>
    </source>
</evidence>
<proteinExistence type="predicted"/>
<reference evidence="1" key="2">
    <citation type="submission" date="2021-04" db="EMBL/GenBank/DDBJ databases">
        <authorList>
            <person name="Gilroy R."/>
        </authorList>
    </citation>
    <scope>NUCLEOTIDE SEQUENCE</scope>
    <source>
        <strain evidence="1">ChiHjej11B10-19426</strain>
    </source>
</reference>
<dbReference type="EMBL" id="DXCC01000015">
    <property type="protein sequence ID" value="HIZ15157.1"/>
    <property type="molecule type" value="Genomic_DNA"/>
</dbReference>
<accession>A0A9D2DDS5</accession>
<evidence type="ECO:0000313" key="2">
    <source>
        <dbReference type="Proteomes" id="UP000824014"/>
    </source>
</evidence>
<name>A0A9D2DDS5_9BACT</name>
<sequence length="159" mass="18451">MTLRIDYRNLIRQLLPNHKRQPVRLWWLRGLITPLAGRFAEFEAWRDLTRMLVNVTGQVKVLEGYLRTKYGEPFSIQIVTFDNGMPPVALREEGDTLRLVVGLRGEEQCASLPLRGEIRDHFGDADFVVYIPEGIDAEAVRADIERFKQALVTYRIIQR</sequence>
<gene>
    <name evidence="1" type="ORF">H9816_04535</name>
</gene>
<dbReference type="AlphaFoldDB" id="A0A9D2DDS5"/>
<organism evidence="1 2">
    <name type="scientific">Candidatus Tidjanibacter faecipullorum</name>
    <dbReference type="NCBI Taxonomy" id="2838766"/>
    <lineage>
        <taxon>Bacteria</taxon>
        <taxon>Pseudomonadati</taxon>
        <taxon>Bacteroidota</taxon>
        <taxon>Bacteroidia</taxon>
        <taxon>Bacteroidales</taxon>
        <taxon>Rikenellaceae</taxon>
        <taxon>Tidjanibacter</taxon>
    </lineage>
</organism>
<reference evidence="1" key="1">
    <citation type="journal article" date="2021" name="PeerJ">
        <title>Extensive microbial diversity within the chicken gut microbiome revealed by metagenomics and culture.</title>
        <authorList>
            <person name="Gilroy R."/>
            <person name="Ravi A."/>
            <person name="Getino M."/>
            <person name="Pursley I."/>
            <person name="Horton D.L."/>
            <person name="Alikhan N.F."/>
            <person name="Baker D."/>
            <person name="Gharbi K."/>
            <person name="Hall N."/>
            <person name="Watson M."/>
            <person name="Adriaenssens E.M."/>
            <person name="Foster-Nyarko E."/>
            <person name="Jarju S."/>
            <person name="Secka A."/>
            <person name="Antonio M."/>
            <person name="Oren A."/>
            <person name="Chaudhuri R.R."/>
            <person name="La Ragione R."/>
            <person name="Hildebrand F."/>
            <person name="Pallen M.J."/>
        </authorList>
    </citation>
    <scope>NUCLEOTIDE SEQUENCE</scope>
    <source>
        <strain evidence="1">ChiHjej11B10-19426</strain>
    </source>
</reference>
<protein>
    <submittedName>
        <fullName evidence="1">Uncharacterized protein</fullName>
    </submittedName>
</protein>
<dbReference type="Proteomes" id="UP000824014">
    <property type="component" value="Unassembled WGS sequence"/>
</dbReference>
<comment type="caution">
    <text evidence="1">The sequence shown here is derived from an EMBL/GenBank/DDBJ whole genome shotgun (WGS) entry which is preliminary data.</text>
</comment>